<sequence>MSRQSSSTAKVRNPYLKDKDESPPPFERTVVEPRFLFHSEDQNQETHEYIRSQYMTAASLSPPRHAVIPTTQTVSPTSVITTIYDDDNDDKLKPTDPRHRVVNNFRTKNTRRKFLKMILSVVLTTIGIRYWFWSSSPSQSVWMNESLETKTMKGHTDFITSTTNTIIMSQEIKEQHRVWAKKLPKYAKLKKYNLDGPPGEIHWDWHPTKRLDRFLSVEERIQYYMGKWHNVTNVKLYGTEFRNAVYPYWRSTRKYGHTSTVAVNLYDLSPEKLFECFETAPRVMAAYCRDFVNLAILRAEGSANVILHLGDEIPSHRLETDSLYPMFNKVRFHCKDEQHPAMFQSPFCKKKHIVTILWPLNRHRHFSLASHVPNWDIPWNDKKPIAIWRGGPPQNPKWRYKEHMALLNTIAMKWRLVSRHSNSSSVDAKFAFRFDGDDEIYSFIPEAYCGGDLMPPAEQLLNKYLLSIEGNDVSSGLKWMLFSNSVVLLPPIQYESWAMESLLEPYVHFIPVKPDLSDVEDQIQWAESNPEKAQRIAERSTLFIYDLLYHPDAVRDENLVLEGIMERYEQNFGALGYAQQKLHPLDHIHRNWHPLERHNRFPSQEERIQYYMGKWFSGPKVSMKRKSFSHPKLETSMKDQILKWNREFVAFGEQLEKCASGHGDLGSYCNDALPDFDERSTADLKNVEKIRVDESQLAEKSSIEANNKFKSVKLVSTSKRILLDDSIKIVRFGDADRKEWTDVPVFAKSRIVSRDKDPTTGLSILWEFDSIREFDLILSGVIEKADTPFASKLPRAIWRGGYGTLRFSGSDPKKNEEFKRRYEMVKSSVVVQNSPQRDPLVDAKFLIEEDDSMLSRGQREVLFPQDNVWFDDDSRDDPVAMISHMLTFRYIIATEDDWRIHSDLKWMLLSQSVVLMPDDRRFTSWFMEDRLEPYVHFVPIDSAYTSADVSKQIKWCEENREKAEQISERATLFIHDMFFHQLSDHDNSEIKFKLMDQYKDRFDF</sequence>
<accession>A0A7S2UGF6</accession>
<feature type="region of interest" description="Disordered" evidence="3">
    <location>
        <begin position="1"/>
        <end position="28"/>
    </location>
</feature>
<dbReference type="AlphaFoldDB" id="A0A7S2UGF6"/>
<comment type="similarity">
    <text evidence="1">Belongs to the glycosyltransferase 90 family.</text>
</comment>
<keyword evidence="4" id="KW-0472">Membrane</keyword>
<name>A0A7S2UGF6_9STRA</name>
<feature type="domain" description="Glycosyl transferase CAP10" evidence="5">
    <location>
        <begin position="326"/>
        <end position="569"/>
    </location>
</feature>
<keyword evidence="4" id="KW-0812">Transmembrane</keyword>
<evidence type="ECO:0000259" key="5">
    <source>
        <dbReference type="SMART" id="SM00672"/>
    </source>
</evidence>
<dbReference type="GO" id="GO:0016740">
    <property type="term" value="F:transferase activity"/>
    <property type="evidence" value="ECO:0007669"/>
    <property type="project" value="UniProtKB-KW"/>
</dbReference>
<keyword evidence="4" id="KW-1133">Transmembrane helix</keyword>
<gene>
    <name evidence="6" type="ORF">ASEP1449_LOCUS10626</name>
</gene>
<dbReference type="SMART" id="SM00672">
    <property type="entry name" value="CAP10"/>
    <property type="match status" value="1"/>
</dbReference>
<feature type="transmembrane region" description="Helical" evidence="4">
    <location>
        <begin position="114"/>
        <end position="133"/>
    </location>
</feature>
<evidence type="ECO:0000256" key="3">
    <source>
        <dbReference type="SAM" id="MobiDB-lite"/>
    </source>
</evidence>
<dbReference type="EMBL" id="HBHQ01015900">
    <property type="protein sequence ID" value="CAD9818794.1"/>
    <property type="molecule type" value="Transcribed_RNA"/>
</dbReference>
<feature type="compositionally biased region" description="Polar residues" evidence="3">
    <location>
        <begin position="1"/>
        <end position="10"/>
    </location>
</feature>
<reference evidence="6" key="1">
    <citation type="submission" date="2021-01" db="EMBL/GenBank/DDBJ databases">
        <authorList>
            <person name="Corre E."/>
            <person name="Pelletier E."/>
            <person name="Niang G."/>
            <person name="Scheremetjew M."/>
            <person name="Finn R."/>
            <person name="Kale V."/>
            <person name="Holt S."/>
            <person name="Cochrane G."/>
            <person name="Meng A."/>
            <person name="Brown T."/>
            <person name="Cohen L."/>
        </authorList>
    </citation>
    <scope>NUCLEOTIDE SEQUENCE</scope>
    <source>
        <strain evidence="6">CCMP2084</strain>
    </source>
</reference>
<dbReference type="Pfam" id="PF05686">
    <property type="entry name" value="Glyco_transf_90"/>
    <property type="match status" value="2"/>
</dbReference>
<evidence type="ECO:0000313" key="6">
    <source>
        <dbReference type="EMBL" id="CAD9818794.1"/>
    </source>
</evidence>
<keyword evidence="2" id="KW-0808">Transferase</keyword>
<dbReference type="PANTHER" id="PTHR12203:SF35">
    <property type="entry name" value="PROTEIN O-GLUCOSYLTRANSFERASE 1"/>
    <property type="match status" value="1"/>
</dbReference>
<dbReference type="PANTHER" id="PTHR12203">
    <property type="entry name" value="KDEL LYS-ASP-GLU-LEU CONTAINING - RELATED"/>
    <property type="match status" value="1"/>
</dbReference>
<proteinExistence type="inferred from homology"/>
<protein>
    <recommendedName>
        <fullName evidence="5">Glycosyl transferase CAP10 domain-containing protein</fullName>
    </recommendedName>
</protein>
<evidence type="ECO:0000256" key="2">
    <source>
        <dbReference type="ARBA" id="ARBA00022679"/>
    </source>
</evidence>
<dbReference type="InterPro" id="IPR051091">
    <property type="entry name" value="O-Glucosyltr/Glycosyltrsf_90"/>
</dbReference>
<evidence type="ECO:0000256" key="4">
    <source>
        <dbReference type="SAM" id="Phobius"/>
    </source>
</evidence>
<evidence type="ECO:0000256" key="1">
    <source>
        <dbReference type="ARBA" id="ARBA00010118"/>
    </source>
</evidence>
<organism evidence="6">
    <name type="scientific">Attheya septentrionalis</name>
    <dbReference type="NCBI Taxonomy" id="420275"/>
    <lineage>
        <taxon>Eukaryota</taxon>
        <taxon>Sar</taxon>
        <taxon>Stramenopiles</taxon>
        <taxon>Ochrophyta</taxon>
        <taxon>Bacillariophyta</taxon>
        <taxon>Coscinodiscophyceae</taxon>
        <taxon>Chaetocerotophycidae</taxon>
        <taxon>Chaetocerotales</taxon>
        <taxon>Attheyaceae</taxon>
        <taxon>Attheya</taxon>
    </lineage>
</organism>
<dbReference type="InterPro" id="IPR006598">
    <property type="entry name" value="CAP10"/>
</dbReference>